<keyword evidence="4" id="KW-0799">Topoisomerase</keyword>
<dbReference type="GO" id="GO:0003677">
    <property type="term" value="F:DNA binding"/>
    <property type="evidence" value="ECO:0007669"/>
    <property type="project" value="UniProtKB-KW"/>
</dbReference>
<sequence length="705" mass="79430">MKVILAEKPSVAREIAAIVGASEKQDGYLLGNDYAVTWALGHLVQLALPEAYGCVGFHREHLPILPRPFILVPKQIPEDKKGYRSDPMALKQLKIIDSLFKKCSSIIVATDAGREGELIFRYIYEYLQCQKPFQRLWISSLTEKGIKTGLANLQEGSAFDLLYASAQKRSEADWLVGINATQALSIAVGEGIYSLGRVQTPTLAMVCKRFLEHTHFQKKPFYQLRLKHQKSYTDFFSISAKIEDKKEAEALQKQLEKSPMTEVISTEKEVVKEQPPLLYDLTGLQKEANKKWNFSADETLQIAQSLYEQKYITYPRTGSKYISEDVWEEIPQLIRLLQESEAYANEAKLVKIGALNKKMVNDLKVTDHHGLLITERFPTNLTAKENTIYKMIATRLLEAVSEPCVKEVQKTLLEALHTDFLIKGVQVLQAGWRAIGGFYSDETAKDSEKDNEGDSNQVLPELVQGESIKIKAVEILSKTTQPPALYTESGLLGAMETAGKTLEDKAQRELLQGAGIGTPATRAAIIETLLKRNYIERKQKSLIPTDKGMQVYEWVKSLTIADVALTGEWESQLQKIEQGELSPDSFSSDMEAYTHSLTDTFLAMDIPQREKLKITCPKCRNASLLLFEKVAKCPDEDCGYVLFRNVCGKPLTDELLKTLFEKGKTPLIKGMKSKSGSTFDAYIRLKENGETAFEFPEKTFKKRKY</sequence>
<dbReference type="Gene3D" id="1.10.460.10">
    <property type="entry name" value="Topoisomerase I, domain 2"/>
    <property type="match status" value="1"/>
</dbReference>
<evidence type="ECO:0000259" key="11">
    <source>
        <dbReference type="PROSITE" id="PS50880"/>
    </source>
</evidence>
<protein>
    <recommendedName>
        <fullName evidence="3">DNA topoisomerase</fullName>
        <ecNumber evidence="3">5.6.2.1</ecNumber>
    </recommendedName>
    <alternativeName>
        <fullName evidence="10">Omega-protein</fullName>
    </alternativeName>
    <alternativeName>
        <fullName evidence="9">Relaxing enzyme</fullName>
    </alternativeName>
    <alternativeName>
        <fullName evidence="7">Swivelase</fullName>
    </alternativeName>
    <alternativeName>
        <fullName evidence="8">Untwisting enzyme</fullName>
    </alternativeName>
</protein>
<dbReference type="EC" id="5.6.2.1" evidence="3"/>
<dbReference type="OrthoDB" id="9803554at2"/>
<dbReference type="SUPFAM" id="SSF56712">
    <property type="entry name" value="Prokaryotic type I DNA topoisomerase"/>
    <property type="match status" value="1"/>
</dbReference>
<dbReference type="GeneID" id="85018323"/>
<proteinExistence type="inferred from homology"/>
<keyword evidence="14" id="KW-1185">Reference proteome</keyword>
<dbReference type="GO" id="GO:0006265">
    <property type="term" value="P:DNA topological change"/>
    <property type="evidence" value="ECO:0007669"/>
    <property type="project" value="InterPro"/>
</dbReference>
<evidence type="ECO:0000256" key="1">
    <source>
        <dbReference type="ARBA" id="ARBA00000213"/>
    </source>
</evidence>
<keyword evidence="5" id="KW-0238">DNA-binding</keyword>
<evidence type="ECO:0000259" key="12">
    <source>
        <dbReference type="PROSITE" id="PS52039"/>
    </source>
</evidence>
<evidence type="ECO:0000256" key="2">
    <source>
        <dbReference type="ARBA" id="ARBA00009446"/>
    </source>
</evidence>
<dbReference type="CDD" id="cd00186">
    <property type="entry name" value="TOP1Ac"/>
    <property type="match status" value="1"/>
</dbReference>
<dbReference type="Pfam" id="PF13342">
    <property type="entry name" value="Toprim_Crpt"/>
    <property type="match status" value="1"/>
</dbReference>
<comment type="catalytic activity">
    <reaction evidence="1">
        <text>ATP-independent breakage of single-stranded DNA, followed by passage and rejoining.</text>
        <dbReference type="EC" id="5.6.2.1"/>
    </reaction>
</comment>
<dbReference type="InterPro" id="IPR013497">
    <property type="entry name" value="Topo_IA_cen"/>
</dbReference>
<dbReference type="AlphaFoldDB" id="A0A1H2ZP23"/>
<evidence type="ECO:0000256" key="9">
    <source>
        <dbReference type="ARBA" id="ARBA00032235"/>
    </source>
</evidence>
<dbReference type="PROSITE" id="PS50880">
    <property type="entry name" value="TOPRIM"/>
    <property type="match status" value="1"/>
</dbReference>
<evidence type="ECO:0000313" key="13">
    <source>
        <dbReference type="EMBL" id="SDX19190.1"/>
    </source>
</evidence>
<dbReference type="InterPro" id="IPR013825">
    <property type="entry name" value="Topo_IA_cen_sub2"/>
</dbReference>
<comment type="similarity">
    <text evidence="2">Belongs to the type IA topoisomerase family.</text>
</comment>
<dbReference type="InterPro" id="IPR034144">
    <property type="entry name" value="TOPRIM_TopoIII"/>
</dbReference>
<feature type="domain" description="Toprim" evidence="11">
    <location>
        <begin position="1"/>
        <end position="142"/>
    </location>
</feature>
<evidence type="ECO:0000256" key="3">
    <source>
        <dbReference type="ARBA" id="ARBA00012891"/>
    </source>
</evidence>
<dbReference type="InterPro" id="IPR023405">
    <property type="entry name" value="Topo_IA_core_domain"/>
</dbReference>
<dbReference type="SMART" id="SM00437">
    <property type="entry name" value="TOP1Ac"/>
    <property type="match status" value="1"/>
</dbReference>
<dbReference type="Gene3D" id="2.70.20.10">
    <property type="entry name" value="Topoisomerase I, domain 3"/>
    <property type="match status" value="1"/>
</dbReference>
<reference evidence="13 14" key="1">
    <citation type="submission" date="2016-10" db="EMBL/GenBank/DDBJ databases">
        <authorList>
            <person name="Varghese N."/>
            <person name="Submissions S."/>
        </authorList>
    </citation>
    <scope>NUCLEOTIDE SEQUENCE [LARGE SCALE GENOMIC DNA]</scope>
    <source>
        <strain evidence="13 14">DSM 11449</strain>
    </source>
</reference>
<dbReference type="InterPro" id="IPR013826">
    <property type="entry name" value="Topo_IA_cen_sub3"/>
</dbReference>
<dbReference type="InterPro" id="IPR003602">
    <property type="entry name" value="Topo_IA_DNA-bd_dom"/>
</dbReference>
<evidence type="ECO:0000313" key="14">
    <source>
        <dbReference type="Proteomes" id="UP000182771"/>
    </source>
</evidence>
<gene>
    <name evidence="13" type="ORF">SAMN05444420_1124</name>
</gene>
<evidence type="ECO:0000256" key="10">
    <source>
        <dbReference type="ARBA" id="ARBA00032877"/>
    </source>
</evidence>
<dbReference type="PANTHER" id="PTHR11390">
    <property type="entry name" value="PROKARYOTIC DNA TOPOISOMERASE"/>
    <property type="match status" value="1"/>
</dbReference>
<dbReference type="InterPro" id="IPR003601">
    <property type="entry name" value="Topo_IA_2"/>
</dbReference>
<dbReference type="GO" id="GO:0043597">
    <property type="term" value="C:cytoplasmic replication fork"/>
    <property type="evidence" value="ECO:0007669"/>
    <property type="project" value="TreeGrafter"/>
</dbReference>
<dbReference type="PROSITE" id="PS52039">
    <property type="entry name" value="TOPO_IA_2"/>
    <property type="match status" value="1"/>
</dbReference>
<evidence type="ECO:0000256" key="7">
    <source>
        <dbReference type="ARBA" id="ARBA00030003"/>
    </source>
</evidence>
<dbReference type="GO" id="GO:0006310">
    <property type="term" value="P:DNA recombination"/>
    <property type="evidence" value="ECO:0007669"/>
    <property type="project" value="TreeGrafter"/>
</dbReference>
<accession>A0A1H2ZP23</accession>
<dbReference type="Gene3D" id="1.10.290.10">
    <property type="entry name" value="Topoisomerase I, domain 4"/>
    <property type="match status" value="1"/>
</dbReference>
<dbReference type="InterPro" id="IPR013824">
    <property type="entry name" value="Topo_IA_cen_sub1"/>
</dbReference>
<dbReference type="GO" id="GO:0006281">
    <property type="term" value="P:DNA repair"/>
    <property type="evidence" value="ECO:0007669"/>
    <property type="project" value="TreeGrafter"/>
</dbReference>
<comment type="caution">
    <text evidence="13">The sequence shown here is derived from an EMBL/GenBank/DDBJ whole genome shotgun (WGS) entry which is preliminary data.</text>
</comment>
<name>A0A1H2ZP23_9FLAO</name>
<evidence type="ECO:0000256" key="4">
    <source>
        <dbReference type="ARBA" id="ARBA00023029"/>
    </source>
</evidence>
<dbReference type="InterPro" id="IPR025589">
    <property type="entry name" value="Toprim_C_rpt"/>
</dbReference>
<dbReference type="Pfam" id="PF01131">
    <property type="entry name" value="Topoisom_bac"/>
    <property type="match status" value="1"/>
</dbReference>
<feature type="domain" description="Topo IA-type catalytic" evidence="12">
    <location>
        <begin position="159"/>
        <end position="598"/>
    </location>
</feature>
<dbReference type="SMART" id="SM00493">
    <property type="entry name" value="TOPRIM"/>
    <property type="match status" value="1"/>
</dbReference>
<dbReference type="GO" id="GO:0003917">
    <property type="term" value="F:DNA topoisomerase type I (single strand cut, ATP-independent) activity"/>
    <property type="evidence" value="ECO:0007669"/>
    <property type="project" value="UniProtKB-EC"/>
</dbReference>
<keyword evidence="6 13" id="KW-0413">Isomerase</keyword>
<dbReference type="InterPro" id="IPR000380">
    <property type="entry name" value="Topo_IA"/>
</dbReference>
<dbReference type="RefSeq" id="WP_016421320.1">
    <property type="nucleotide sequence ID" value="NZ_FNND01000012.1"/>
</dbReference>
<dbReference type="SMART" id="SM00436">
    <property type="entry name" value="TOP1Bc"/>
    <property type="match status" value="1"/>
</dbReference>
<dbReference type="Gene3D" id="3.40.50.140">
    <property type="match status" value="1"/>
</dbReference>
<evidence type="ECO:0000256" key="5">
    <source>
        <dbReference type="ARBA" id="ARBA00023125"/>
    </source>
</evidence>
<dbReference type="PRINTS" id="PR00417">
    <property type="entry name" value="PRTPISMRASEI"/>
</dbReference>
<evidence type="ECO:0000256" key="8">
    <source>
        <dbReference type="ARBA" id="ARBA00031985"/>
    </source>
</evidence>
<dbReference type="CDD" id="cd03362">
    <property type="entry name" value="TOPRIM_TopoIA_TopoIII"/>
    <property type="match status" value="1"/>
</dbReference>
<evidence type="ECO:0000256" key="6">
    <source>
        <dbReference type="ARBA" id="ARBA00023235"/>
    </source>
</evidence>
<dbReference type="Pfam" id="PF01751">
    <property type="entry name" value="Toprim"/>
    <property type="match status" value="1"/>
</dbReference>
<dbReference type="PANTHER" id="PTHR11390:SF21">
    <property type="entry name" value="DNA TOPOISOMERASE 3-ALPHA"/>
    <property type="match status" value="1"/>
</dbReference>
<organism evidence="13 14">
    <name type="scientific">Capnocytophaga granulosa</name>
    <dbReference type="NCBI Taxonomy" id="45242"/>
    <lineage>
        <taxon>Bacteria</taxon>
        <taxon>Pseudomonadati</taxon>
        <taxon>Bacteroidota</taxon>
        <taxon>Flavobacteriia</taxon>
        <taxon>Flavobacteriales</taxon>
        <taxon>Flavobacteriaceae</taxon>
        <taxon>Capnocytophaga</taxon>
    </lineage>
</organism>
<dbReference type="EMBL" id="FNND01000012">
    <property type="protein sequence ID" value="SDX19190.1"/>
    <property type="molecule type" value="Genomic_DNA"/>
</dbReference>
<dbReference type="InterPro" id="IPR006171">
    <property type="entry name" value="TOPRIM_dom"/>
</dbReference>
<dbReference type="Proteomes" id="UP000182771">
    <property type="component" value="Unassembled WGS sequence"/>
</dbReference>